<protein>
    <submittedName>
        <fullName evidence="2">Phosphatase PAP2 family protein</fullName>
    </submittedName>
</protein>
<dbReference type="InterPro" id="IPR036938">
    <property type="entry name" value="PAP2/HPO_sf"/>
</dbReference>
<dbReference type="PANTHER" id="PTHR14969">
    <property type="entry name" value="SPHINGOSINE-1-PHOSPHATE PHOSPHOHYDROLASE"/>
    <property type="match status" value="1"/>
</dbReference>
<dbReference type="PANTHER" id="PTHR14969:SF13">
    <property type="entry name" value="AT30094P"/>
    <property type="match status" value="1"/>
</dbReference>
<feature type="domain" description="Phosphatidic acid phosphatase type 2/haloperoxidase" evidence="1">
    <location>
        <begin position="142"/>
        <end position="251"/>
    </location>
</feature>
<dbReference type="SUPFAM" id="SSF48317">
    <property type="entry name" value="Acid phosphatase/Vanadium-dependent haloperoxidase"/>
    <property type="match status" value="1"/>
</dbReference>
<dbReference type="CDD" id="cd03394">
    <property type="entry name" value="PAP2_like_5"/>
    <property type="match status" value="1"/>
</dbReference>
<dbReference type="InterPro" id="IPR000326">
    <property type="entry name" value="PAP2/HPO"/>
</dbReference>
<reference evidence="2 3" key="1">
    <citation type="submission" date="2019-09" db="EMBL/GenBank/DDBJ databases">
        <title>Genomes of Cryomorphaceae.</title>
        <authorList>
            <person name="Bowman J.P."/>
        </authorList>
    </citation>
    <scope>NUCLEOTIDE SEQUENCE [LARGE SCALE GENOMIC DNA]</scope>
    <source>
        <strain evidence="2 3">KCTC 52047</strain>
    </source>
</reference>
<accession>A0A6N6M8F0</accession>
<organism evidence="2 3">
    <name type="scientific">Salibacter halophilus</name>
    <dbReference type="NCBI Taxonomy" id="1803916"/>
    <lineage>
        <taxon>Bacteria</taxon>
        <taxon>Pseudomonadati</taxon>
        <taxon>Bacteroidota</taxon>
        <taxon>Flavobacteriia</taxon>
        <taxon>Flavobacteriales</taxon>
        <taxon>Salibacteraceae</taxon>
        <taxon>Salibacter</taxon>
    </lineage>
</organism>
<evidence type="ECO:0000313" key="2">
    <source>
        <dbReference type="EMBL" id="KAB1064928.1"/>
    </source>
</evidence>
<dbReference type="Gene3D" id="1.20.144.10">
    <property type="entry name" value="Phosphatidic acid phosphatase type 2/haloperoxidase"/>
    <property type="match status" value="1"/>
</dbReference>
<evidence type="ECO:0000313" key="3">
    <source>
        <dbReference type="Proteomes" id="UP000435357"/>
    </source>
</evidence>
<dbReference type="Pfam" id="PF01569">
    <property type="entry name" value="PAP2"/>
    <property type="match status" value="1"/>
</dbReference>
<comment type="caution">
    <text evidence="2">The sequence shown here is derived from an EMBL/GenBank/DDBJ whole genome shotgun (WGS) entry which is preliminary data.</text>
</comment>
<keyword evidence="3" id="KW-1185">Reference proteome</keyword>
<proteinExistence type="predicted"/>
<dbReference type="EMBL" id="WACR01000004">
    <property type="protein sequence ID" value="KAB1064928.1"/>
    <property type="molecule type" value="Genomic_DNA"/>
</dbReference>
<sequence length="277" mass="30430">MINFSKTKISTVSARKEQIGIKRLIEVLALFILILISLNNANSQNRSQQSDCQWLITTPIESHRKMWGKKPIIKNESILPVAGFLTLGGLSFTVDKQFRNTSPNNEVWNNVTLAGGPIAQVGIPTLTATAGALTKNSEITQLGMRGMAAIGLNAFHTYSIKLLVGRRRPQDGIGLEGPNFFEHTSFVSGHTSGVFALATVASMHFDKPWVSIVSYSAASMVGVSRIMIDEHWFSDVVWGAAIGYLSGRMTVNAFENKRIKLFPCFGEQNGVGFSYRF</sequence>
<dbReference type="Proteomes" id="UP000435357">
    <property type="component" value="Unassembled WGS sequence"/>
</dbReference>
<evidence type="ECO:0000259" key="1">
    <source>
        <dbReference type="SMART" id="SM00014"/>
    </source>
</evidence>
<dbReference type="RefSeq" id="WP_151167249.1">
    <property type="nucleotide sequence ID" value="NZ_WACR01000004.1"/>
</dbReference>
<gene>
    <name evidence="2" type="ORF">F3059_06125</name>
</gene>
<dbReference type="OrthoDB" id="9773582at2"/>
<dbReference type="AlphaFoldDB" id="A0A6N6M8F0"/>
<dbReference type="SMART" id="SM00014">
    <property type="entry name" value="acidPPc"/>
    <property type="match status" value="1"/>
</dbReference>
<name>A0A6N6M8F0_9FLAO</name>